<protein>
    <submittedName>
        <fullName evidence="2">Uncharacterized protein</fullName>
    </submittedName>
</protein>
<keyword evidence="1" id="KW-0472">Membrane</keyword>
<dbReference type="EMBL" id="CP023154">
    <property type="protein sequence ID" value="QEK78351.1"/>
    <property type="molecule type" value="Genomic_DNA"/>
</dbReference>
<proteinExistence type="predicted"/>
<dbReference type="Proteomes" id="UP000324354">
    <property type="component" value="Chromosome"/>
</dbReference>
<evidence type="ECO:0000313" key="3">
    <source>
        <dbReference type="Proteomes" id="UP000324354"/>
    </source>
</evidence>
<evidence type="ECO:0000313" key="2">
    <source>
        <dbReference type="EMBL" id="QEK78351.1"/>
    </source>
</evidence>
<organism evidence="2 3">
    <name type="scientific">Pyrococcus furiosus (strain ATCC 43587 / DSM 3638 / JCM 8422 / Vc1)</name>
    <dbReference type="NCBI Taxonomy" id="186497"/>
    <lineage>
        <taxon>Archaea</taxon>
        <taxon>Methanobacteriati</taxon>
        <taxon>Methanobacteriota</taxon>
        <taxon>Thermococci</taxon>
        <taxon>Thermococcales</taxon>
        <taxon>Thermococcaceae</taxon>
        <taxon>Pyrococcus</taxon>
    </lineage>
</organism>
<accession>A0A5C0XNW4</accession>
<evidence type="ECO:0000256" key="1">
    <source>
        <dbReference type="SAM" id="Phobius"/>
    </source>
</evidence>
<dbReference type="AlphaFoldDB" id="A0A5C0XNW4"/>
<sequence>MFFGVKKYEKIRILGAGIIIIMLFLVASIVSDTRKEQVQGSFELYDPEKVRVVLPVVYYKLENGSIIRIHEKNPFPFSIKLSVRKATFPNSLTVYKIEKYKNPEKIFQIASKFGISPDKLYYNNITGAYLYHDSNITFEYETKTGFIRVVFKSPISSNLNGNITERALNFLKARGLLYMQNYTIKVVDYRKLNNSSSLKAVIVKPKLETFVVDNLGFAIVLEGDKIIRIEGVLPQKIVPIGRYEIKTIPESIKELEEKLRRGEPMRDWYISWMAFTEMNIQNITLTYRLNSEGYIVPVYNMHGTYMLDYKNLHEKGNITAMIVAIRIQ</sequence>
<keyword evidence="1" id="KW-0812">Transmembrane</keyword>
<keyword evidence="1" id="KW-1133">Transmembrane helix</keyword>
<dbReference type="OrthoDB" id="372265at2157"/>
<feature type="transmembrane region" description="Helical" evidence="1">
    <location>
        <begin position="12"/>
        <end position="30"/>
    </location>
</feature>
<name>A0A5C0XNW4_PYRFU</name>
<gene>
    <name evidence="2" type="ORF">PFDSM3638_03245</name>
</gene>
<reference evidence="2 3" key="1">
    <citation type="submission" date="2017-08" db="EMBL/GenBank/DDBJ databases">
        <title>Resequencing and Reannotation of the genome of Pyrococcus furiosus type strain DSM3638.</title>
        <authorList>
            <person name="Reichelt R.M."/>
            <person name="Bunk B."/>
        </authorList>
    </citation>
    <scope>NUCLEOTIDE SEQUENCE [LARGE SCALE GENOMIC DNA]</scope>
    <source>
        <strain evidence="2 3">DSM 3638</strain>
    </source>
</reference>